<proteinExistence type="predicted"/>
<evidence type="ECO:0000313" key="1">
    <source>
        <dbReference type="EMBL" id="MEA5445255.1"/>
    </source>
</evidence>
<reference evidence="1 2" key="1">
    <citation type="submission" date="2023-12" db="EMBL/GenBank/DDBJ databases">
        <title>Whole-genome sequencing of halo(alkali)philic microorganisms from hypersaline lakes.</title>
        <authorList>
            <person name="Sorokin D.Y."/>
            <person name="Merkel A.Y."/>
            <person name="Messina E."/>
            <person name="Yakimov M."/>
        </authorList>
    </citation>
    <scope>NUCLEOTIDE SEQUENCE [LARGE SCALE GENOMIC DNA]</scope>
    <source>
        <strain evidence="1 2">AB-CW1</strain>
    </source>
</reference>
<dbReference type="EMBL" id="JAYGII010000007">
    <property type="protein sequence ID" value="MEA5445255.1"/>
    <property type="molecule type" value="Genomic_DNA"/>
</dbReference>
<dbReference type="RefSeq" id="WP_346050882.1">
    <property type="nucleotide sequence ID" value="NZ_JAYGII010000007.1"/>
</dbReference>
<organism evidence="1 2">
    <name type="scientific">Natronospira elongata</name>
    <dbReference type="NCBI Taxonomy" id="3110268"/>
    <lineage>
        <taxon>Bacteria</taxon>
        <taxon>Pseudomonadati</taxon>
        <taxon>Pseudomonadota</taxon>
        <taxon>Gammaproteobacteria</taxon>
        <taxon>Natronospirales</taxon>
        <taxon>Natronospiraceae</taxon>
        <taxon>Natronospira</taxon>
    </lineage>
</organism>
<accession>A0AAP6JE11</accession>
<dbReference type="AlphaFoldDB" id="A0AAP6JE11"/>
<name>A0AAP6JE11_9GAMM</name>
<dbReference type="Gene3D" id="2.60.320.10">
    <property type="entry name" value="N-utilization substance G protein NusG, insert domain"/>
    <property type="match status" value="1"/>
</dbReference>
<keyword evidence="2" id="KW-1185">Reference proteome</keyword>
<dbReference type="Proteomes" id="UP001302316">
    <property type="component" value="Unassembled WGS sequence"/>
</dbReference>
<protein>
    <submittedName>
        <fullName evidence="1">NusG domain II-containing protein</fullName>
    </submittedName>
</protein>
<evidence type="ECO:0000313" key="2">
    <source>
        <dbReference type="Proteomes" id="UP001302316"/>
    </source>
</evidence>
<comment type="caution">
    <text evidence="1">The sequence shown here is derived from an EMBL/GenBank/DDBJ whole genome shotgun (WGS) entry which is preliminary data.</text>
</comment>
<sequence length="121" mass="13151">MPRPSLLDCLVILILAASLGLLLAMSLDGRSGDTALVMAEDTIVKRINLSRAGEYTVSGPLGESLLEVSNGRIRFADAPCPDRICLRRGWLSQHGDSATCIPNRVHIRLEAEENGYDSINF</sequence>
<dbReference type="CDD" id="cd09910">
    <property type="entry name" value="NGN-insert_like"/>
    <property type="match status" value="1"/>
</dbReference>
<dbReference type="InterPro" id="IPR038690">
    <property type="entry name" value="NusG_2_sf"/>
</dbReference>
<dbReference type="Pfam" id="PF07009">
    <property type="entry name" value="NusG_II"/>
    <property type="match status" value="1"/>
</dbReference>
<gene>
    <name evidence="1" type="ORF">VCB98_05430</name>
</gene>